<dbReference type="AlphaFoldDB" id="A0A2J6SBC3"/>
<evidence type="ECO:0000256" key="2">
    <source>
        <dbReference type="SAM" id="Phobius"/>
    </source>
</evidence>
<feature type="region of interest" description="Disordered" evidence="1">
    <location>
        <begin position="353"/>
        <end position="376"/>
    </location>
</feature>
<evidence type="ECO:0000313" key="4">
    <source>
        <dbReference type="Proteomes" id="UP000235786"/>
    </source>
</evidence>
<accession>A0A2J6SBC3</accession>
<keyword evidence="2" id="KW-0472">Membrane</keyword>
<dbReference type="Proteomes" id="UP000235786">
    <property type="component" value="Unassembled WGS sequence"/>
</dbReference>
<evidence type="ECO:0008006" key="5">
    <source>
        <dbReference type="Google" id="ProtNLM"/>
    </source>
</evidence>
<gene>
    <name evidence="3" type="ORF">L207DRAFT_559805</name>
</gene>
<keyword evidence="4" id="KW-1185">Reference proteome</keyword>
<dbReference type="OrthoDB" id="3561681at2759"/>
<feature type="transmembrane region" description="Helical" evidence="2">
    <location>
        <begin position="386"/>
        <end position="409"/>
    </location>
</feature>
<evidence type="ECO:0000256" key="1">
    <source>
        <dbReference type="SAM" id="MobiDB-lite"/>
    </source>
</evidence>
<sequence length="574" mass="65485">MDWPSHLDSFLSNCENRFNCGFEAKNNVQSEVLQVFGTDGSDFEVQNIDLKEPKHWKDWFECPIFSDGEELILPSDLPEDGVCILFIPRTEDISVRGKDPIPAGLTDLPITKVSFIYEGAAPDKLWMHIAMTSSLGPNNFAIASTHVERVHLTLAIMIGCSKGQIKRVQELVQGSEDAIRHPLLMLGICAELLLDRLKELVSDAVTKGLETTRNYIYLYTLEATRDDTTRPNAYQHKGDVTWDLINQVRARRDQSRRVEEEVKTTKRQLSKALPPALGSLIDRSENNDYTDNKDDRKKNDSVHELDQDDEVTNMFTERFADIFDQFDILIAECRISVEDMSFSADMIRSELARPDSKRSAQLTRQDSERTRLDNERSIQEAKRSTVIAFVAMLYLPMTAVATIFSMPVFQFTYDWRDWRFYQVNNSNTTTSPEPPVFSGYFWIYFGISISFTLITILGWWRFTESPKGGHTSGSPGSMGSSSIKPMLLTRETRSFIAKQRSRISSWHWPRWPRTQLVQPEQRLSLTNDGDKGSSESKDVGTSGPGANITWGCGEAQLVVLRRCMIWCKWNHPTE</sequence>
<name>A0A2J6SBC3_HYAVF</name>
<feature type="transmembrane region" description="Helical" evidence="2">
    <location>
        <begin position="441"/>
        <end position="460"/>
    </location>
</feature>
<feature type="compositionally biased region" description="Basic and acidic residues" evidence="1">
    <location>
        <begin position="365"/>
        <end position="376"/>
    </location>
</feature>
<keyword evidence="2" id="KW-0812">Transmembrane</keyword>
<protein>
    <recommendedName>
        <fullName evidence="5">Cora-domain-containing protein</fullName>
    </recommendedName>
</protein>
<feature type="region of interest" description="Disordered" evidence="1">
    <location>
        <begin position="519"/>
        <end position="545"/>
    </location>
</feature>
<organism evidence="3 4">
    <name type="scientific">Hyaloscypha variabilis (strain UAMH 11265 / GT02V1 / F)</name>
    <name type="common">Meliniomyces variabilis</name>
    <dbReference type="NCBI Taxonomy" id="1149755"/>
    <lineage>
        <taxon>Eukaryota</taxon>
        <taxon>Fungi</taxon>
        <taxon>Dikarya</taxon>
        <taxon>Ascomycota</taxon>
        <taxon>Pezizomycotina</taxon>
        <taxon>Leotiomycetes</taxon>
        <taxon>Helotiales</taxon>
        <taxon>Hyaloscyphaceae</taxon>
        <taxon>Hyaloscypha</taxon>
        <taxon>Hyaloscypha variabilis</taxon>
    </lineage>
</organism>
<feature type="region of interest" description="Disordered" evidence="1">
    <location>
        <begin position="275"/>
        <end position="305"/>
    </location>
</feature>
<reference evidence="3 4" key="1">
    <citation type="submission" date="2016-04" db="EMBL/GenBank/DDBJ databases">
        <title>A degradative enzymes factory behind the ericoid mycorrhizal symbiosis.</title>
        <authorList>
            <consortium name="DOE Joint Genome Institute"/>
            <person name="Martino E."/>
            <person name="Morin E."/>
            <person name="Grelet G."/>
            <person name="Kuo A."/>
            <person name="Kohler A."/>
            <person name="Daghino S."/>
            <person name="Barry K."/>
            <person name="Choi C."/>
            <person name="Cichocki N."/>
            <person name="Clum A."/>
            <person name="Copeland A."/>
            <person name="Hainaut M."/>
            <person name="Haridas S."/>
            <person name="Labutti K."/>
            <person name="Lindquist E."/>
            <person name="Lipzen A."/>
            <person name="Khouja H.-R."/>
            <person name="Murat C."/>
            <person name="Ohm R."/>
            <person name="Olson A."/>
            <person name="Spatafora J."/>
            <person name="Veneault-Fourrey C."/>
            <person name="Henrissat B."/>
            <person name="Grigoriev I."/>
            <person name="Martin F."/>
            <person name="Perotto S."/>
        </authorList>
    </citation>
    <scope>NUCLEOTIDE SEQUENCE [LARGE SCALE GENOMIC DNA]</scope>
    <source>
        <strain evidence="3 4">F</strain>
    </source>
</reference>
<evidence type="ECO:0000313" key="3">
    <source>
        <dbReference type="EMBL" id="PMD48055.1"/>
    </source>
</evidence>
<dbReference type="EMBL" id="KZ613937">
    <property type="protein sequence ID" value="PMD48055.1"/>
    <property type="molecule type" value="Genomic_DNA"/>
</dbReference>
<feature type="compositionally biased region" description="Basic and acidic residues" evidence="1">
    <location>
        <begin position="528"/>
        <end position="538"/>
    </location>
</feature>
<feature type="compositionally biased region" description="Basic and acidic residues" evidence="1">
    <location>
        <begin position="282"/>
        <end position="305"/>
    </location>
</feature>
<proteinExistence type="predicted"/>
<keyword evidence="2" id="KW-1133">Transmembrane helix</keyword>